<feature type="transmembrane region" description="Helical" evidence="13">
    <location>
        <begin position="63"/>
        <end position="85"/>
    </location>
</feature>
<dbReference type="Gene3D" id="1.20.1300.10">
    <property type="entry name" value="Fumarate reductase/succinate dehydrogenase, transmembrane subunit"/>
    <property type="match status" value="1"/>
</dbReference>
<dbReference type="NCBIfam" id="TIGR02970">
    <property type="entry name" value="succ_dehyd_cytB"/>
    <property type="match status" value="1"/>
</dbReference>
<feature type="transmembrane region" description="Helical" evidence="13">
    <location>
        <begin position="106"/>
        <end position="125"/>
    </location>
</feature>
<keyword evidence="5 12" id="KW-0349">Heme</keyword>
<dbReference type="PIRSF" id="PIRSF000178">
    <property type="entry name" value="SDH_cyt_b560"/>
    <property type="match status" value="1"/>
</dbReference>
<evidence type="ECO:0000256" key="8">
    <source>
        <dbReference type="ARBA" id="ARBA00022989"/>
    </source>
</evidence>
<evidence type="ECO:0000256" key="2">
    <source>
        <dbReference type="ARBA" id="ARBA00004141"/>
    </source>
</evidence>
<dbReference type="PANTHER" id="PTHR10978">
    <property type="entry name" value="SUCCINATE DEHYDROGENASE CYTOCHROME B560 SUBUNIT"/>
    <property type="match status" value="1"/>
</dbReference>
<gene>
    <name evidence="14" type="primary">sdhC</name>
    <name evidence="14" type="ORF">MBHS_03517</name>
</gene>
<dbReference type="InterPro" id="IPR000701">
    <property type="entry name" value="SuccDH_FuR_B_TM-su"/>
</dbReference>
<evidence type="ECO:0000256" key="10">
    <source>
        <dbReference type="ARBA" id="ARBA00023136"/>
    </source>
</evidence>
<evidence type="ECO:0000256" key="4">
    <source>
        <dbReference type="ARBA" id="ARBA00020076"/>
    </source>
</evidence>
<sequence>MSQLRPMRPLSPHLQIYHLPLTAKFSIIHRASGIILSLGLPLWLYALYCLTLGEAAWHNLQVYLLSGFGVSALMVYVFCLFYHLCNGIRHLFWDMNLGLDLKTAKYSNWAVLLGSLGLTLVVFLGA</sequence>
<evidence type="ECO:0000256" key="3">
    <source>
        <dbReference type="ARBA" id="ARBA00007244"/>
    </source>
</evidence>
<evidence type="ECO:0000256" key="12">
    <source>
        <dbReference type="PIRSR" id="PIRSR000178-1"/>
    </source>
</evidence>
<evidence type="ECO:0000256" key="6">
    <source>
        <dbReference type="ARBA" id="ARBA00022692"/>
    </source>
</evidence>
<dbReference type="InterPro" id="IPR018495">
    <property type="entry name" value="Succ_DH_cyt_bsu_CS"/>
</dbReference>
<keyword evidence="8 13" id="KW-1133">Transmembrane helix</keyword>
<name>A0A1H6FE76_9GAMM</name>
<evidence type="ECO:0000256" key="5">
    <source>
        <dbReference type="ARBA" id="ARBA00022617"/>
    </source>
</evidence>
<evidence type="ECO:0000256" key="7">
    <source>
        <dbReference type="ARBA" id="ARBA00022723"/>
    </source>
</evidence>
<comment type="cofactor">
    <cofactor evidence="12">
        <name>heme</name>
        <dbReference type="ChEBI" id="CHEBI:30413"/>
    </cofactor>
    <text evidence="12">The heme is bound between the two transmembrane subunits.</text>
</comment>
<dbReference type="Proteomes" id="UP000236724">
    <property type="component" value="Unassembled WGS sequence"/>
</dbReference>
<comment type="subcellular location">
    <subcellularLocation>
        <location evidence="2">Membrane</location>
        <topology evidence="2">Multi-pass membrane protein</topology>
    </subcellularLocation>
</comment>
<comment type="similarity">
    <text evidence="3">Belongs to the cytochrome b560 family.</text>
</comment>
<dbReference type="GO" id="GO:0009055">
    <property type="term" value="F:electron transfer activity"/>
    <property type="evidence" value="ECO:0007669"/>
    <property type="project" value="InterPro"/>
</dbReference>
<evidence type="ECO:0000256" key="11">
    <source>
        <dbReference type="ARBA" id="ARBA00025912"/>
    </source>
</evidence>
<evidence type="ECO:0000256" key="9">
    <source>
        <dbReference type="ARBA" id="ARBA00023004"/>
    </source>
</evidence>
<organism evidence="14 15">
    <name type="scientific">Candidatus Venteria ishoeyi</name>
    <dbReference type="NCBI Taxonomy" id="1899563"/>
    <lineage>
        <taxon>Bacteria</taxon>
        <taxon>Pseudomonadati</taxon>
        <taxon>Pseudomonadota</taxon>
        <taxon>Gammaproteobacteria</taxon>
        <taxon>Thiotrichales</taxon>
        <taxon>Thiotrichaceae</taxon>
        <taxon>Venteria</taxon>
    </lineage>
</organism>
<keyword evidence="6 13" id="KW-0812">Transmembrane</keyword>
<protein>
    <recommendedName>
        <fullName evidence="4">Succinate dehydrogenase cytochrome b556 subunit</fullName>
    </recommendedName>
</protein>
<dbReference type="PROSITE" id="PS01000">
    <property type="entry name" value="SDH_CYT_1"/>
    <property type="match status" value="1"/>
</dbReference>
<accession>A0A1H6FE76</accession>
<dbReference type="InterPro" id="IPR014314">
    <property type="entry name" value="Succ_DH_cytb556"/>
</dbReference>
<keyword evidence="10 13" id="KW-0472">Membrane</keyword>
<keyword evidence="9 12" id="KW-0408">Iron</keyword>
<dbReference type="InterPro" id="IPR034804">
    <property type="entry name" value="SQR/QFR_C/D"/>
</dbReference>
<dbReference type="GO" id="GO:0046872">
    <property type="term" value="F:metal ion binding"/>
    <property type="evidence" value="ECO:0007669"/>
    <property type="project" value="UniProtKB-KW"/>
</dbReference>
<evidence type="ECO:0000256" key="1">
    <source>
        <dbReference type="ARBA" id="ARBA00004050"/>
    </source>
</evidence>
<dbReference type="OrthoDB" id="9799441at2"/>
<dbReference type="SUPFAM" id="SSF81343">
    <property type="entry name" value="Fumarate reductase respiratory complex transmembrane subunits"/>
    <property type="match status" value="1"/>
</dbReference>
<dbReference type="PANTHER" id="PTHR10978:SF5">
    <property type="entry name" value="SUCCINATE DEHYDROGENASE CYTOCHROME B560 SUBUNIT, MITOCHONDRIAL"/>
    <property type="match status" value="1"/>
</dbReference>
<dbReference type="CDD" id="cd03499">
    <property type="entry name" value="SQR_TypeC_SdhC"/>
    <property type="match status" value="1"/>
</dbReference>
<feature type="binding site" description="axial binding residue" evidence="12">
    <location>
        <position position="83"/>
    </location>
    <ligand>
        <name>heme</name>
        <dbReference type="ChEBI" id="CHEBI:30413"/>
        <note>ligand shared with second transmembrane subunit</note>
    </ligand>
    <ligandPart>
        <name>Fe</name>
        <dbReference type="ChEBI" id="CHEBI:18248"/>
    </ligandPart>
</feature>
<proteinExistence type="inferred from homology"/>
<dbReference type="GO" id="GO:0016020">
    <property type="term" value="C:membrane"/>
    <property type="evidence" value="ECO:0007669"/>
    <property type="project" value="UniProtKB-SubCell"/>
</dbReference>
<keyword evidence="7 12" id="KW-0479">Metal-binding</keyword>
<evidence type="ECO:0000256" key="13">
    <source>
        <dbReference type="SAM" id="Phobius"/>
    </source>
</evidence>
<reference evidence="14 15" key="1">
    <citation type="submission" date="2016-10" db="EMBL/GenBank/DDBJ databases">
        <authorList>
            <person name="de Groot N.N."/>
        </authorList>
    </citation>
    <scope>NUCLEOTIDE SEQUENCE [LARGE SCALE GENOMIC DNA]</scope>
    <source>
        <strain evidence="14">MBHS1</strain>
    </source>
</reference>
<comment type="function">
    <text evidence="1">Membrane-anchoring subunit of succinate dehydrogenase (SDH).</text>
</comment>
<dbReference type="EMBL" id="FMSV02000537">
    <property type="protein sequence ID" value="SEH07639.1"/>
    <property type="molecule type" value="Genomic_DNA"/>
</dbReference>
<dbReference type="AlphaFoldDB" id="A0A1H6FE76"/>
<comment type="subunit">
    <text evidence="11">Part of an enzyme complex containing four subunits: a flavoprotein, an iron-sulfur protein, plus two membrane-anchoring proteins, SdhC and SdhD. The complex can form homotrimers.</text>
</comment>
<evidence type="ECO:0000313" key="14">
    <source>
        <dbReference type="EMBL" id="SEH07639.1"/>
    </source>
</evidence>
<dbReference type="RefSeq" id="WP_103921272.1">
    <property type="nucleotide sequence ID" value="NZ_FMSV02000537.1"/>
</dbReference>
<feature type="transmembrane region" description="Helical" evidence="13">
    <location>
        <begin position="34"/>
        <end position="57"/>
    </location>
</feature>
<evidence type="ECO:0000313" key="15">
    <source>
        <dbReference type="Proteomes" id="UP000236724"/>
    </source>
</evidence>
<dbReference type="GO" id="GO:0006099">
    <property type="term" value="P:tricarboxylic acid cycle"/>
    <property type="evidence" value="ECO:0007669"/>
    <property type="project" value="InterPro"/>
</dbReference>
<keyword evidence="15" id="KW-1185">Reference proteome</keyword>
<dbReference type="Pfam" id="PF01127">
    <property type="entry name" value="Sdh_cyt"/>
    <property type="match status" value="1"/>
</dbReference>